<protein>
    <submittedName>
        <fullName evidence="7">Metallo-beta-lactamase superfamily protein</fullName>
    </submittedName>
</protein>
<dbReference type="Pfam" id="PF00753">
    <property type="entry name" value="Lactamase_B"/>
    <property type="match status" value="1"/>
</dbReference>
<dbReference type="InterPro" id="IPR036866">
    <property type="entry name" value="RibonucZ/Hydroxyglut_hydro"/>
</dbReference>
<keyword evidence="4" id="KW-0862">Zinc</keyword>
<evidence type="ECO:0000256" key="1">
    <source>
        <dbReference type="ARBA" id="ARBA00007749"/>
    </source>
</evidence>
<name>A0A3N4VV20_9GAMM</name>
<proteinExistence type="inferred from homology"/>
<feature type="domain" description="Metallo-beta-lactamase" evidence="6">
    <location>
        <begin position="32"/>
        <end position="261"/>
    </location>
</feature>
<evidence type="ECO:0000256" key="3">
    <source>
        <dbReference type="ARBA" id="ARBA00022801"/>
    </source>
</evidence>
<accession>A0A3N4VV20</accession>
<evidence type="ECO:0000313" key="8">
    <source>
        <dbReference type="Proteomes" id="UP000269708"/>
    </source>
</evidence>
<dbReference type="Gene3D" id="3.60.15.10">
    <property type="entry name" value="Ribonuclease Z/Hydroxyacylglutathione hydrolase-like"/>
    <property type="match status" value="1"/>
</dbReference>
<dbReference type="RefSeq" id="WP_123770518.1">
    <property type="nucleotide sequence ID" value="NZ_RKQN01000003.1"/>
</dbReference>
<dbReference type="InterPro" id="IPR001279">
    <property type="entry name" value="Metallo-B-lactamas"/>
</dbReference>
<dbReference type="EMBL" id="RKQN01000003">
    <property type="protein sequence ID" value="RPE76924.1"/>
    <property type="molecule type" value="Genomic_DNA"/>
</dbReference>
<evidence type="ECO:0000259" key="6">
    <source>
        <dbReference type="SMART" id="SM00849"/>
    </source>
</evidence>
<feature type="compositionally biased region" description="Low complexity" evidence="5">
    <location>
        <begin position="290"/>
        <end position="306"/>
    </location>
</feature>
<evidence type="ECO:0000256" key="5">
    <source>
        <dbReference type="SAM" id="MobiDB-lite"/>
    </source>
</evidence>
<organism evidence="7 8">
    <name type="scientific">Vulcaniibacterium tengchongense</name>
    <dbReference type="NCBI Taxonomy" id="1273429"/>
    <lineage>
        <taxon>Bacteria</taxon>
        <taxon>Pseudomonadati</taxon>
        <taxon>Pseudomonadota</taxon>
        <taxon>Gammaproteobacteria</taxon>
        <taxon>Lysobacterales</taxon>
        <taxon>Lysobacteraceae</taxon>
        <taxon>Vulcaniibacterium</taxon>
    </lineage>
</organism>
<gene>
    <name evidence="7" type="ORF">EDC50_2176</name>
</gene>
<feature type="region of interest" description="Disordered" evidence="5">
    <location>
        <begin position="280"/>
        <end position="322"/>
    </location>
</feature>
<dbReference type="AlphaFoldDB" id="A0A3N4VV20"/>
<keyword evidence="2" id="KW-0479">Metal-binding</keyword>
<evidence type="ECO:0000313" key="7">
    <source>
        <dbReference type="EMBL" id="RPE76924.1"/>
    </source>
</evidence>
<dbReference type="GO" id="GO:0046872">
    <property type="term" value="F:metal ion binding"/>
    <property type="evidence" value="ECO:0007669"/>
    <property type="project" value="UniProtKB-KW"/>
</dbReference>
<dbReference type="InterPro" id="IPR051013">
    <property type="entry name" value="MBL_superfamily_lactonases"/>
</dbReference>
<dbReference type="OrthoDB" id="5443440at2"/>
<dbReference type="SUPFAM" id="SSF56281">
    <property type="entry name" value="Metallo-hydrolase/oxidoreductase"/>
    <property type="match status" value="1"/>
</dbReference>
<dbReference type="PANTHER" id="PTHR42978:SF3">
    <property type="entry name" value="BLR3078 PROTEIN"/>
    <property type="match status" value="1"/>
</dbReference>
<keyword evidence="3" id="KW-0378">Hydrolase</keyword>
<keyword evidence="8" id="KW-1185">Reference proteome</keyword>
<sequence>MRVHHLNCGSLCPFGGRLVDGRSGWLAPAQLVCHCLLIETGSGLVLVDTGLGRDDVNHPHPRLSRALTGLLRPRYRMSETALAQVEALGYSATDVRDIVLTHLDFDHAGGICDFPYARVHVYAEELNAATHPRGWVARRRYRPPQWQRAVQWKTYTAQGEPWFGFRCVRQLTGLPPEILMVPLVGHTRGHCGVAVHDGRQWLLLAGDAYFHRDEIPTEARGFPSARCPPGLRLYQRLMEADRRSRLINQERLRQLAYGSGREVRIMCSHDRLEWEQAQREDGLARGRATGPDARGPALAARAAADPRSGERMNHARTGGTRG</sequence>
<comment type="similarity">
    <text evidence="1">Belongs to the metallo-beta-lactamase superfamily.</text>
</comment>
<reference evidence="7 8" key="1">
    <citation type="submission" date="2018-11" db="EMBL/GenBank/DDBJ databases">
        <title>Genomic Encyclopedia of Type Strains, Phase IV (KMG-IV): sequencing the most valuable type-strain genomes for metagenomic binning, comparative biology and taxonomic classification.</title>
        <authorList>
            <person name="Goeker M."/>
        </authorList>
    </citation>
    <scope>NUCLEOTIDE SEQUENCE [LARGE SCALE GENOMIC DNA]</scope>
    <source>
        <strain evidence="7 8">DSM 25623</strain>
    </source>
</reference>
<dbReference type="Proteomes" id="UP000269708">
    <property type="component" value="Unassembled WGS sequence"/>
</dbReference>
<dbReference type="PANTHER" id="PTHR42978">
    <property type="entry name" value="QUORUM-QUENCHING LACTONASE YTNP-RELATED-RELATED"/>
    <property type="match status" value="1"/>
</dbReference>
<dbReference type="GO" id="GO:0016787">
    <property type="term" value="F:hydrolase activity"/>
    <property type="evidence" value="ECO:0007669"/>
    <property type="project" value="UniProtKB-KW"/>
</dbReference>
<evidence type="ECO:0000256" key="2">
    <source>
        <dbReference type="ARBA" id="ARBA00022723"/>
    </source>
</evidence>
<evidence type="ECO:0000256" key="4">
    <source>
        <dbReference type="ARBA" id="ARBA00022833"/>
    </source>
</evidence>
<comment type="caution">
    <text evidence="7">The sequence shown here is derived from an EMBL/GenBank/DDBJ whole genome shotgun (WGS) entry which is preliminary data.</text>
</comment>
<dbReference type="CDD" id="cd07742">
    <property type="entry name" value="metallo-hydrolase-like_MBL-fold"/>
    <property type="match status" value="1"/>
</dbReference>
<dbReference type="SMART" id="SM00849">
    <property type="entry name" value="Lactamase_B"/>
    <property type="match status" value="1"/>
</dbReference>